<organism evidence="1 2">
    <name type="scientific">Sorlinia euscelidii</name>
    <dbReference type="NCBI Taxonomy" id="3081148"/>
    <lineage>
        <taxon>Bacteria</taxon>
        <taxon>Pseudomonadati</taxon>
        <taxon>Pseudomonadota</taxon>
        <taxon>Alphaproteobacteria</taxon>
        <taxon>Acetobacterales</taxon>
        <taxon>Acetobacteraceae</taxon>
        <taxon>Sorlinia</taxon>
    </lineage>
</organism>
<keyword evidence="2" id="KW-1185">Reference proteome</keyword>
<reference evidence="1 2" key="1">
    <citation type="submission" date="2023-10" db="EMBL/GenBank/DDBJ databases">
        <title>Sorlinia euscelidii gen. nov., sp. nov., an acetic acid bacteria isolated from the gut of Euscelidius variegatus emitter.</title>
        <authorList>
            <person name="Michoud G."/>
            <person name="Marasco R."/>
            <person name="Seferji K."/>
            <person name="Gonella E."/>
            <person name="Garuglieri E."/>
            <person name="Alma A."/>
            <person name="Mapelli F."/>
            <person name="Borin S."/>
            <person name="Daffonchio D."/>
            <person name="Crotti E."/>
        </authorList>
    </citation>
    <scope>NUCLEOTIDE SEQUENCE [LARGE SCALE GENOMIC DNA]</scope>
    <source>
        <strain evidence="1 2">EV16P</strain>
    </source>
</reference>
<dbReference type="EMBL" id="JAWJZY010000003">
    <property type="protein sequence ID" value="MEE8659082.1"/>
    <property type="molecule type" value="Genomic_DNA"/>
</dbReference>
<protein>
    <recommendedName>
        <fullName evidence="3">Rhodanese domain-containing protein</fullName>
    </recommendedName>
</protein>
<dbReference type="Proteomes" id="UP001312908">
    <property type="component" value="Unassembled WGS sequence"/>
</dbReference>
<comment type="caution">
    <text evidence="1">The sequence shown here is derived from an EMBL/GenBank/DDBJ whole genome shotgun (WGS) entry which is preliminary data.</text>
</comment>
<sequence>MFQINFENWKTAQFRFDDAPEPETPYAAFIDATSLNATDRIFLMRRAELDPHLFKGDVETIEVDEVAHLAALPGRRCVFICRRGVTAWRAAESYMRQTGDRNVAIIAFHQEGEMTSPA</sequence>
<dbReference type="RefSeq" id="WP_394819942.1">
    <property type="nucleotide sequence ID" value="NZ_JAWJZY010000003.1"/>
</dbReference>
<proteinExistence type="predicted"/>
<evidence type="ECO:0008006" key="3">
    <source>
        <dbReference type="Google" id="ProtNLM"/>
    </source>
</evidence>
<name>A0ABU7U5A9_9PROT</name>
<evidence type="ECO:0000313" key="1">
    <source>
        <dbReference type="EMBL" id="MEE8659082.1"/>
    </source>
</evidence>
<evidence type="ECO:0000313" key="2">
    <source>
        <dbReference type="Proteomes" id="UP001312908"/>
    </source>
</evidence>
<accession>A0ABU7U5A9</accession>
<gene>
    <name evidence="1" type="ORF">DOFOFD_08660</name>
</gene>